<dbReference type="EMBL" id="JAVIDA010000012">
    <property type="protein sequence ID" value="MDQ9071887.1"/>
    <property type="molecule type" value="Genomic_DNA"/>
</dbReference>
<comment type="caution">
    <text evidence="1">The sequence shown here is derived from an EMBL/GenBank/DDBJ whole genome shotgun (WGS) entry which is preliminary data.</text>
</comment>
<organism evidence="1 2">
    <name type="scientific">Acinetobacter gerneri</name>
    <dbReference type="NCBI Taxonomy" id="202952"/>
    <lineage>
        <taxon>Bacteria</taxon>
        <taxon>Pseudomonadati</taxon>
        <taxon>Pseudomonadota</taxon>
        <taxon>Gammaproteobacteria</taxon>
        <taxon>Moraxellales</taxon>
        <taxon>Moraxellaceae</taxon>
        <taxon>Acinetobacter</taxon>
    </lineage>
</organism>
<dbReference type="Proteomes" id="UP001243195">
    <property type="component" value="Unassembled WGS sequence"/>
</dbReference>
<evidence type="ECO:0000313" key="1">
    <source>
        <dbReference type="EMBL" id="MDQ9071887.1"/>
    </source>
</evidence>
<evidence type="ECO:0008006" key="3">
    <source>
        <dbReference type="Google" id="ProtNLM"/>
    </source>
</evidence>
<dbReference type="AlphaFoldDB" id="A0AAW8JH19"/>
<reference evidence="1" key="1">
    <citation type="submission" date="2023-08" db="EMBL/GenBank/DDBJ databases">
        <title>Emergence of clinically-relevant ST2 carbapenem-resistant Acinetobacter baumannii strains in hospital sewages in Zhejiang, East of China.</title>
        <authorList>
            <person name="Kaichao C."/>
            <person name="Zhang R."/>
        </authorList>
    </citation>
    <scope>NUCLEOTIDE SEQUENCE</scope>
    <source>
        <strain evidence="1">M-SY-60</strain>
    </source>
</reference>
<dbReference type="RefSeq" id="WP_308956388.1">
    <property type="nucleotide sequence ID" value="NZ_JAVICY010000015.1"/>
</dbReference>
<gene>
    <name evidence="1" type="ORF">RFH51_10495</name>
</gene>
<proteinExistence type="predicted"/>
<evidence type="ECO:0000313" key="2">
    <source>
        <dbReference type="Proteomes" id="UP001243195"/>
    </source>
</evidence>
<sequence>MNRFLLSLILCGLSISLTACILGSFGPLPMDVHNNTKYYKFPNGGGTVTDCTGAGLAKDSSWTRDFWKENNLPEGTIYFVCRDGKAYLPEKAPPKE</sequence>
<protein>
    <recommendedName>
        <fullName evidence="3">Lipoprotein</fullName>
    </recommendedName>
</protein>
<name>A0AAW8JH19_9GAMM</name>
<accession>A0AAW8JH19</accession>
<dbReference type="PROSITE" id="PS51257">
    <property type="entry name" value="PROKAR_LIPOPROTEIN"/>
    <property type="match status" value="1"/>
</dbReference>